<dbReference type="InterPro" id="IPR038765">
    <property type="entry name" value="Papain-like_cys_pep_sf"/>
</dbReference>
<dbReference type="HOGENOM" id="CLU_723722_0_0_1"/>
<keyword evidence="3" id="KW-1185">Reference proteome</keyword>
<feature type="compositionally biased region" description="Basic and acidic residues" evidence="1">
    <location>
        <begin position="1"/>
        <end position="12"/>
    </location>
</feature>
<sequence>MDNPEFWDHQESSDVDLSTGQLRERSHTGLTLRTDFPSGLSISAIRLRPAFYTTHVFEFDIDATLDDHFPGVWARNGWLRPSLSIYGFRYKKFVASLFNMEGLLQLCTRFTSEEVTAGLILVLYDFLPLVWFPTFDAWTTRQIGKITETQDEDSSDKRFLIIPIYLEMHRHWMLAIVDRVQETVFWYNSREEFTDPDVPMKLTAWLASTGLTPSGTAYHHQIIPVSQQLYHWESGLYILDCVRSFFGNPSLNETIGPIDWAASHQYSYPVPVLGNLDNSTKKFTWMVTYWIAWIRLELGHADFSPLRIPCVPTLKMNDLDVIGRLNGDISLWPNAVGNATGYSDRDISMELDKILGPDPMDIRVADSTLICTQQEVAVNFAT</sequence>
<evidence type="ECO:0000256" key="1">
    <source>
        <dbReference type="SAM" id="MobiDB-lite"/>
    </source>
</evidence>
<dbReference type="SUPFAM" id="SSF54001">
    <property type="entry name" value="Cysteine proteinases"/>
    <property type="match status" value="1"/>
</dbReference>
<dbReference type="RefSeq" id="XP_014175620.1">
    <property type="nucleotide sequence ID" value="XM_014320145.1"/>
</dbReference>
<evidence type="ECO:0000313" key="2">
    <source>
        <dbReference type="EMBL" id="EFX06138.1"/>
    </source>
</evidence>
<dbReference type="EMBL" id="GL629735">
    <property type="protein sequence ID" value="EFX06138.1"/>
    <property type="molecule type" value="Genomic_DNA"/>
</dbReference>
<organism evidence="3">
    <name type="scientific">Grosmannia clavigera (strain kw1407 / UAMH 11150)</name>
    <name type="common">Blue stain fungus</name>
    <name type="synonym">Graphiocladiella clavigera</name>
    <dbReference type="NCBI Taxonomy" id="655863"/>
    <lineage>
        <taxon>Eukaryota</taxon>
        <taxon>Fungi</taxon>
        <taxon>Dikarya</taxon>
        <taxon>Ascomycota</taxon>
        <taxon>Pezizomycotina</taxon>
        <taxon>Sordariomycetes</taxon>
        <taxon>Sordariomycetidae</taxon>
        <taxon>Ophiostomatales</taxon>
        <taxon>Ophiostomataceae</taxon>
        <taxon>Leptographium</taxon>
    </lineage>
</organism>
<name>F0X903_GROCL</name>
<accession>F0X903</accession>
<protein>
    <submittedName>
        <fullName evidence="2">Uncharacterized protein</fullName>
    </submittedName>
</protein>
<dbReference type="Gene3D" id="3.40.395.10">
    <property type="entry name" value="Adenoviral Proteinase, Chain A"/>
    <property type="match status" value="1"/>
</dbReference>
<dbReference type="GeneID" id="25977393"/>
<proteinExistence type="predicted"/>
<reference evidence="2 3" key="1">
    <citation type="journal article" date="2011" name="Proc. Natl. Acad. Sci. U.S.A.">
        <title>Genome and transcriptome analyses of the mountain pine beetle-fungal symbiont Grosmannia clavigera, a lodgepole pine pathogen.</title>
        <authorList>
            <person name="DiGuistini S."/>
            <person name="Wang Y."/>
            <person name="Liao N.Y."/>
            <person name="Taylor G."/>
            <person name="Tanguay P."/>
            <person name="Feau N."/>
            <person name="Henrissat B."/>
            <person name="Chan S.K."/>
            <person name="Hesse-Orce U."/>
            <person name="Alamouti S.M."/>
            <person name="Tsui C.K.M."/>
            <person name="Docking R.T."/>
            <person name="Levasseur A."/>
            <person name="Haridas S."/>
            <person name="Robertson G."/>
            <person name="Birol I."/>
            <person name="Holt R.A."/>
            <person name="Marra M.A."/>
            <person name="Hamelin R.C."/>
            <person name="Hirst M."/>
            <person name="Jones S.J.M."/>
            <person name="Bohlmann J."/>
            <person name="Breuil C."/>
        </authorList>
    </citation>
    <scope>NUCLEOTIDE SEQUENCE [LARGE SCALE GENOMIC DNA]</scope>
    <source>
        <strain evidence="3">kw1407 / UAMH 11150</strain>
    </source>
</reference>
<dbReference type="Proteomes" id="UP000007796">
    <property type="component" value="Unassembled WGS sequence"/>
</dbReference>
<dbReference type="OrthoDB" id="5270538at2759"/>
<gene>
    <name evidence="2" type="ORF">CMQ_4207</name>
</gene>
<dbReference type="AlphaFoldDB" id="F0X903"/>
<dbReference type="InParanoid" id="F0X903"/>
<feature type="region of interest" description="Disordered" evidence="1">
    <location>
        <begin position="1"/>
        <end position="20"/>
    </location>
</feature>
<evidence type="ECO:0000313" key="3">
    <source>
        <dbReference type="Proteomes" id="UP000007796"/>
    </source>
</evidence>
<dbReference type="eggNOG" id="ENOG502RKVU">
    <property type="taxonomic scope" value="Eukaryota"/>
</dbReference>